<dbReference type="GO" id="GO:0010181">
    <property type="term" value="F:FMN binding"/>
    <property type="evidence" value="ECO:0007669"/>
    <property type="project" value="InterPro"/>
</dbReference>
<evidence type="ECO:0000313" key="4">
    <source>
        <dbReference type="EMBL" id="MDV2467490.1"/>
    </source>
</evidence>
<dbReference type="RefSeq" id="WP_087514092.1">
    <property type="nucleotide sequence ID" value="NZ_CP032134.1"/>
</dbReference>
<dbReference type="EMBL" id="JASVDY010000001">
    <property type="protein sequence ID" value="MDV2467490.1"/>
    <property type="molecule type" value="Genomic_DNA"/>
</dbReference>
<name>A0A3B7LYX8_9GAMM</name>
<proteinExistence type="predicted"/>
<keyword evidence="1 4" id="KW-0560">Oxidoreductase</keyword>
<reference evidence="4 6" key="3">
    <citation type="submission" date="2023-06" db="EMBL/GenBank/DDBJ databases">
        <title>Genomic Analysis of Acinetobacter Strains Recovered from South Australian Aquatic Samples provides Insights into the Circulation of Antibiotic Resistance determinants in the Environment.</title>
        <authorList>
            <person name="Tobin L."/>
            <person name="Jarocki V.M."/>
            <person name="Kenyon J."/>
            <person name="Drigo B."/>
            <person name="Donner E."/>
            <person name="Djordjevic S.P."/>
            <person name="Hamidian M."/>
        </authorList>
    </citation>
    <scope>NUCLEOTIDE SEQUENCE [LARGE SCALE GENOMIC DNA]</scope>
    <source>
        <strain evidence="4 6">SAAc652</strain>
    </source>
</reference>
<dbReference type="SUPFAM" id="SSF50475">
    <property type="entry name" value="FMN-binding split barrel"/>
    <property type="match status" value="1"/>
</dbReference>
<protein>
    <submittedName>
        <fullName evidence="3 4">Flavin reductase</fullName>
        <ecNumber evidence="4">1.-.-.-</ecNumber>
    </submittedName>
</protein>
<dbReference type="KEGG" id="achi:CDG60_14180"/>
<dbReference type="GO" id="GO:0006208">
    <property type="term" value="P:pyrimidine nucleobase catabolic process"/>
    <property type="evidence" value="ECO:0007669"/>
    <property type="project" value="TreeGrafter"/>
</dbReference>
<dbReference type="InterPro" id="IPR012349">
    <property type="entry name" value="Split_barrel_FMN-bd"/>
</dbReference>
<evidence type="ECO:0000256" key="1">
    <source>
        <dbReference type="ARBA" id="ARBA00023002"/>
    </source>
</evidence>
<accession>A0A3B7LYX8</accession>
<dbReference type="AlphaFoldDB" id="A0A3B7LYX8"/>
<dbReference type="PANTHER" id="PTHR30466">
    <property type="entry name" value="FLAVIN REDUCTASE"/>
    <property type="match status" value="1"/>
</dbReference>
<dbReference type="EMBL" id="CP032134">
    <property type="protein sequence ID" value="AXY57608.1"/>
    <property type="molecule type" value="Genomic_DNA"/>
</dbReference>
<evidence type="ECO:0000313" key="5">
    <source>
        <dbReference type="Proteomes" id="UP000263753"/>
    </source>
</evidence>
<feature type="domain" description="Flavin reductase like" evidence="2">
    <location>
        <begin position="36"/>
        <end position="177"/>
    </location>
</feature>
<dbReference type="SMART" id="SM00903">
    <property type="entry name" value="Flavin_Reduct"/>
    <property type="match status" value="1"/>
</dbReference>
<evidence type="ECO:0000259" key="2">
    <source>
        <dbReference type="SMART" id="SM00903"/>
    </source>
</evidence>
<evidence type="ECO:0000313" key="6">
    <source>
        <dbReference type="Proteomes" id="UP001278188"/>
    </source>
</evidence>
<dbReference type="InterPro" id="IPR002563">
    <property type="entry name" value="Flavin_Rdtase-like_dom"/>
</dbReference>
<dbReference type="EC" id="1.-.-.-" evidence="4"/>
<dbReference type="GO" id="GO:0042602">
    <property type="term" value="F:riboflavin reductase (NADPH) activity"/>
    <property type="evidence" value="ECO:0007669"/>
    <property type="project" value="TreeGrafter"/>
</dbReference>
<gene>
    <name evidence="3" type="ORF">CDG60_14180</name>
    <name evidence="4" type="ORF">QR674_00605</name>
</gene>
<keyword evidence="6" id="KW-1185">Reference proteome</keyword>
<reference evidence="3" key="2">
    <citation type="journal article" date="2019" name="J. Microbiol.">
        <title>Acinetobacter chinensis, a novel Acinetobacter species, carrying blaNDM-1, recovered from hospital sewage.</title>
        <authorList>
            <person name="Hu Y."/>
            <person name="Feng Y."/>
            <person name="Qin J."/>
            <person name="Zhang X."/>
            <person name="Zong Z."/>
        </authorList>
    </citation>
    <scope>NUCLEOTIDE SEQUENCE</scope>
    <source>
        <strain evidence="3">WCHAc010005</strain>
    </source>
</reference>
<reference evidence="5" key="1">
    <citation type="submission" date="2018-09" db="EMBL/GenBank/DDBJ databases">
        <title>The complete genome of Acinetobacter sp. strain WCHAc010005.</title>
        <authorList>
            <person name="Hu Y."/>
            <person name="Long H."/>
            <person name="Feng Y."/>
            <person name="Zong Z."/>
        </authorList>
    </citation>
    <scope>NUCLEOTIDE SEQUENCE [LARGE SCALE GENOMIC DNA]</scope>
    <source>
        <strain evidence="5">WCHAc010005</strain>
    </source>
</reference>
<evidence type="ECO:0000313" key="3">
    <source>
        <dbReference type="EMBL" id="AXY57608.1"/>
    </source>
</evidence>
<dbReference type="Proteomes" id="UP001278188">
    <property type="component" value="Unassembled WGS sequence"/>
</dbReference>
<dbReference type="InterPro" id="IPR050268">
    <property type="entry name" value="NADH-dep_flavin_reductase"/>
</dbReference>
<sequence length="180" mass="19768">MTVANLQVTTLGEMVNIMKANQTEVDFTTREFRNAMGKFATGVVVISSCHDGQPHAMTANAFMSGSLEPALVLVSVDNKAASHEKISLGERFGISILNENQKQISNHFAGKRDENFNPEFEYIDGFPVIQNASVQVVTKLQFAYPCGDHTLFVGLVTNLKQQEDTRPLVFHCGQYGQLAG</sequence>
<dbReference type="Pfam" id="PF01613">
    <property type="entry name" value="Flavin_Reduct"/>
    <property type="match status" value="1"/>
</dbReference>
<dbReference type="Gene3D" id="2.30.110.10">
    <property type="entry name" value="Electron Transport, Fmn-binding Protein, Chain A"/>
    <property type="match status" value="1"/>
</dbReference>
<dbReference type="PANTHER" id="PTHR30466:SF1">
    <property type="entry name" value="FMN REDUCTASE (NADH) RUTF"/>
    <property type="match status" value="1"/>
</dbReference>
<organism evidence="3 5">
    <name type="scientific">Acinetobacter chinensis</name>
    <dbReference type="NCBI Taxonomy" id="2004650"/>
    <lineage>
        <taxon>Bacteria</taxon>
        <taxon>Pseudomonadati</taxon>
        <taxon>Pseudomonadota</taxon>
        <taxon>Gammaproteobacteria</taxon>
        <taxon>Moraxellales</taxon>
        <taxon>Moraxellaceae</taxon>
        <taxon>Acinetobacter</taxon>
    </lineage>
</organism>
<dbReference type="Proteomes" id="UP000263753">
    <property type="component" value="Chromosome"/>
</dbReference>